<gene>
    <name evidence="1" type="ORF">RPERSI_LOCUS12552</name>
</gene>
<dbReference type="Proteomes" id="UP000789920">
    <property type="component" value="Unassembled WGS sequence"/>
</dbReference>
<feature type="non-terminal residue" evidence="1">
    <location>
        <position position="156"/>
    </location>
</feature>
<evidence type="ECO:0000313" key="1">
    <source>
        <dbReference type="EMBL" id="CAG8734920.1"/>
    </source>
</evidence>
<accession>A0ACA9Q5F6</accession>
<dbReference type="EMBL" id="CAJVQC010026960">
    <property type="protein sequence ID" value="CAG8734920.1"/>
    <property type="molecule type" value="Genomic_DNA"/>
</dbReference>
<sequence>MDGLLINTEPLYIIRDEIIFKQYQVDYNIDYHLRQIELRFEESFKLLANILNSTGMTVSSDEIKLLREKYQPDFTDIALMPGAKELFDEKINNNKDQNIVNLIKNFSLIICGDDNCVKEFGKYDVLIEKANLDLKDCVVLEDFLQGAKLALKSNLL</sequence>
<proteinExistence type="predicted"/>
<evidence type="ECO:0000313" key="2">
    <source>
        <dbReference type="Proteomes" id="UP000789920"/>
    </source>
</evidence>
<organism evidence="1 2">
    <name type="scientific">Racocetra persica</name>
    <dbReference type="NCBI Taxonomy" id="160502"/>
    <lineage>
        <taxon>Eukaryota</taxon>
        <taxon>Fungi</taxon>
        <taxon>Fungi incertae sedis</taxon>
        <taxon>Mucoromycota</taxon>
        <taxon>Glomeromycotina</taxon>
        <taxon>Glomeromycetes</taxon>
        <taxon>Diversisporales</taxon>
        <taxon>Gigasporaceae</taxon>
        <taxon>Racocetra</taxon>
    </lineage>
</organism>
<reference evidence="1" key="1">
    <citation type="submission" date="2021-06" db="EMBL/GenBank/DDBJ databases">
        <authorList>
            <person name="Kallberg Y."/>
            <person name="Tangrot J."/>
            <person name="Rosling A."/>
        </authorList>
    </citation>
    <scope>NUCLEOTIDE SEQUENCE</scope>
    <source>
        <strain evidence="1">MA461A</strain>
    </source>
</reference>
<comment type="caution">
    <text evidence="1">The sequence shown here is derived from an EMBL/GenBank/DDBJ whole genome shotgun (WGS) entry which is preliminary data.</text>
</comment>
<keyword evidence="2" id="KW-1185">Reference proteome</keyword>
<name>A0ACA9Q5F6_9GLOM</name>
<protein>
    <submittedName>
        <fullName evidence="1">11677_t:CDS:1</fullName>
    </submittedName>
</protein>